<dbReference type="PANTHER" id="PTHR11783">
    <property type="entry name" value="SULFOTRANSFERASE SULT"/>
    <property type="match status" value="1"/>
</dbReference>
<dbReference type="STRING" id="1397666.RS24_00802"/>
<evidence type="ECO:0000256" key="2">
    <source>
        <dbReference type="ARBA" id="ARBA00022679"/>
    </source>
</evidence>
<dbReference type="InterPro" id="IPR000863">
    <property type="entry name" value="Sulfotransferase_dom"/>
</dbReference>
<dbReference type="SUPFAM" id="SSF52540">
    <property type="entry name" value="P-loop containing nucleoside triphosphate hydrolases"/>
    <property type="match status" value="1"/>
</dbReference>
<dbReference type="AlphaFoldDB" id="U2XPL0"/>
<organism evidence="4 5">
    <name type="scientific">Candidatus Micropelagius thuwalensis</name>
    <dbReference type="NCBI Taxonomy" id="1397666"/>
    <lineage>
        <taxon>Bacteria</taxon>
        <taxon>Pseudomonadati</taxon>
        <taxon>Pseudomonadota</taxon>
        <taxon>Alphaproteobacteria</taxon>
        <taxon>PS1 clade</taxon>
        <taxon>Candidatus Micropelagius</taxon>
    </lineage>
</organism>
<dbReference type="Pfam" id="PF00685">
    <property type="entry name" value="Sulfotransfer_1"/>
    <property type="match status" value="1"/>
</dbReference>
<keyword evidence="5" id="KW-1185">Reference proteome</keyword>
<name>U2XPL0_9PROT</name>
<dbReference type="GO" id="GO:0008146">
    <property type="term" value="F:sulfotransferase activity"/>
    <property type="evidence" value="ECO:0007669"/>
    <property type="project" value="InterPro"/>
</dbReference>
<feature type="domain" description="Sulfotransferase" evidence="3">
    <location>
        <begin position="4"/>
        <end position="276"/>
    </location>
</feature>
<reference evidence="4 5" key="1">
    <citation type="journal article" date="2014" name="FEMS Microbiol. Ecol.">
        <title>Genomic differentiation among two strains of the PS1 clade isolated from geographically separated marine habitats.</title>
        <authorList>
            <person name="Jimenez-Infante F."/>
            <person name="Ngugi D.K."/>
            <person name="Alam I."/>
            <person name="Rashid M."/>
            <person name="Baalawi W."/>
            <person name="Kamau A.A."/>
            <person name="Bajic V.B."/>
            <person name="Stingl U."/>
        </authorList>
    </citation>
    <scope>NUCLEOTIDE SEQUENCE [LARGE SCALE GENOMIC DNA]</scope>
    <source>
        <strain evidence="4 5">RS24</strain>
    </source>
</reference>
<evidence type="ECO:0000259" key="3">
    <source>
        <dbReference type="Pfam" id="PF00685"/>
    </source>
</evidence>
<dbReference type="Gene3D" id="3.40.50.300">
    <property type="entry name" value="P-loop containing nucleotide triphosphate hydrolases"/>
    <property type="match status" value="1"/>
</dbReference>
<evidence type="ECO:0000313" key="4">
    <source>
        <dbReference type="EMBL" id="ERL47082.1"/>
    </source>
</evidence>
<comment type="caution">
    <text evidence="4">The sequence shown here is derived from an EMBL/GenBank/DDBJ whole genome shotgun (WGS) entry which is preliminary data.</text>
</comment>
<dbReference type="RefSeq" id="WP_021776839.1">
    <property type="nucleotide sequence ID" value="NZ_AWXE01000002.1"/>
</dbReference>
<dbReference type="OrthoDB" id="7855720at2"/>
<evidence type="ECO:0000313" key="5">
    <source>
        <dbReference type="Proteomes" id="UP000016762"/>
    </source>
</evidence>
<protein>
    <recommendedName>
        <fullName evidence="3">Sulfotransferase domain-containing protein</fullName>
    </recommendedName>
</protein>
<comment type="similarity">
    <text evidence="1">Belongs to the sulfotransferase 1 family.</text>
</comment>
<sequence length="289" mass="32850">MNNALVNTIPHSGTHLVTTILNSFGYNQSIIRNRFYSVKPYFRRSQLAGINWRSAKDLSNITSLNQKKTILVSVASPRLARPKVIESLFSKIAEREYIIGHIPYSDESNELIDRYITKTITIIRDPRDMALSMINHVKTRPQHHAHKYFFGQLTTDSERLEAILFGYENTFGHMSSVASMYNSMLQWQKQPHNLTIRFEDLVGLKGGGETKNQISCIKSLCTHLELSENFDDASILNIAKNSFGTSGTFRKGKIGGWSDVFTFEDKQLFRSAISDLLVELGYETSNAWS</sequence>
<keyword evidence="2" id="KW-0808">Transferase</keyword>
<dbReference type="InterPro" id="IPR027417">
    <property type="entry name" value="P-loop_NTPase"/>
</dbReference>
<dbReference type="EMBL" id="AWXE01000002">
    <property type="protein sequence ID" value="ERL47082.1"/>
    <property type="molecule type" value="Genomic_DNA"/>
</dbReference>
<dbReference type="Proteomes" id="UP000016762">
    <property type="component" value="Unassembled WGS sequence"/>
</dbReference>
<proteinExistence type="inferred from homology"/>
<gene>
    <name evidence="4" type="ORF">RS24_00802</name>
</gene>
<accession>U2XPL0</accession>
<evidence type="ECO:0000256" key="1">
    <source>
        <dbReference type="ARBA" id="ARBA00005771"/>
    </source>
</evidence>
<dbReference type="eggNOG" id="COG0457">
    <property type="taxonomic scope" value="Bacteria"/>
</dbReference>